<proteinExistence type="predicted"/>
<keyword evidence="1" id="KW-0812">Transmembrane</keyword>
<evidence type="ECO:0000256" key="1">
    <source>
        <dbReference type="SAM" id="Phobius"/>
    </source>
</evidence>
<sequence>MKYFTIYSTKDPNEIAVLKRVYTEEGLDYRVEPDETGKVKRVQVAEEDKTRARELLDQTGFLTVSQVHAPVRRSLRAKRWIFIFLAAIILIIVAVVIVMFMNVE</sequence>
<keyword evidence="3" id="KW-1185">Reference proteome</keyword>
<evidence type="ECO:0000313" key="3">
    <source>
        <dbReference type="Proteomes" id="UP001163981"/>
    </source>
</evidence>
<gene>
    <name evidence="2" type="ORF">JRG66_05935</name>
</gene>
<accession>A0ABY6NU24</accession>
<dbReference type="EMBL" id="CP069620">
    <property type="protein sequence ID" value="UZH56400.1"/>
    <property type="molecule type" value="Genomic_DNA"/>
</dbReference>
<name>A0ABY6NU24_9FLAO</name>
<keyword evidence="1" id="KW-1133">Transmembrane helix</keyword>
<dbReference type="Proteomes" id="UP001163981">
    <property type="component" value="Chromosome"/>
</dbReference>
<reference evidence="2" key="1">
    <citation type="submission" date="2021-02" db="EMBL/GenBank/DDBJ databases">
        <title>Salinimicrobium sp. nov. isolated from seawater in Tongyeong, Republic of Korea.</title>
        <authorList>
            <person name="Lee S.-J."/>
        </authorList>
    </citation>
    <scope>NUCLEOTIDE SEQUENCE</scope>
    <source>
        <strain evidence="2">HN-2-9-2</strain>
    </source>
</reference>
<dbReference type="RefSeq" id="WP_265164919.1">
    <property type="nucleotide sequence ID" value="NZ_CP069620.1"/>
</dbReference>
<organism evidence="2 3">
    <name type="scientific">Salinimicrobium tongyeongense</name>
    <dbReference type="NCBI Taxonomy" id="2809707"/>
    <lineage>
        <taxon>Bacteria</taxon>
        <taxon>Pseudomonadati</taxon>
        <taxon>Bacteroidota</taxon>
        <taxon>Flavobacteriia</taxon>
        <taxon>Flavobacteriales</taxon>
        <taxon>Flavobacteriaceae</taxon>
        <taxon>Salinimicrobium</taxon>
    </lineage>
</organism>
<keyword evidence="1" id="KW-0472">Membrane</keyword>
<evidence type="ECO:0000313" key="2">
    <source>
        <dbReference type="EMBL" id="UZH56400.1"/>
    </source>
</evidence>
<protein>
    <recommendedName>
        <fullName evidence="4">Signal transducing protein</fullName>
    </recommendedName>
</protein>
<feature type="transmembrane region" description="Helical" evidence="1">
    <location>
        <begin position="80"/>
        <end position="101"/>
    </location>
</feature>
<evidence type="ECO:0008006" key="4">
    <source>
        <dbReference type="Google" id="ProtNLM"/>
    </source>
</evidence>